<dbReference type="Pfam" id="PF13360">
    <property type="entry name" value="PQQ_2"/>
    <property type="match status" value="1"/>
</dbReference>
<dbReference type="AlphaFoldDB" id="A0A5C5VP47"/>
<dbReference type="InterPro" id="IPR002372">
    <property type="entry name" value="PQQ_rpt_dom"/>
</dbReference>
<dbReference type="InterPro" id="IPR012338">
    <property type="entry name" value="Beta-lactam/transpept-like"/>
</dbReference>
<feature type="domain" description="Beta-lactamase-related" evidence="1">
    <location>
        <begin position="40"/>
        <end position="382"/>
    </location>
</feature>
<dbReference type="SUPFAM" id="SSF50998">
    <property type="entry name" value="Quinoprotein alcohol dehydrogenase-like"/>
    <property type="match status" value="1"/>
</dbReference>
<dbReference type="InterPro" id="IPR001466">
    <property type="entry name" value="Beta-lactam-related"/>
</dbReference>
<dbReference type="InterPro" id="IPR015943">
    <property type="entry name" value="WD40/YVTN_repeat-like_dom_sf"/>
</dbReference>
<dbReference type="PANTHER" id="PTHR43283">
    <property type="entry name" value="BETA-LACTAMASE-RELATED"/>
    <property type="match status" value="1"/>
</dbReference>
<proteinExistence type="predicted"/>
<dbReference type="InterPro" id="IPR011047">
    <property type="entry name" value="Quinoprotein_ADH-like_sf"/>
</dbReference>
<protein>
    <submittedName>
        <fullName evidence="3">Esterase EstB</fullName>
        <ecNumber evidence="3">3.1.1.-</ecNumber>
    </submittedName>
</protein>
<dbReference type="SMART" id="SM00564">
    <property type="entry name" value="PQQ"/>
    <property type="match status" value="5"/>
</dbReference>
<keyword evidence="3" id="KW-0378">Hydrolase</keyword>
<reference evidence="3 4" key="1">
    <citation type="submission" date="2019-02" db="EMBL/GenBank/DDBJ databases">
        <title>Deep-cultivation of Planctomycetes and their phenomic and genomic characterization uncovers novel biology.</title>
        <authorList>
            <person name="Wiegand S."/>
            <person name="Jogler M."/>
            <person name="Boedeker C."/>
            <person name="Pinto D."/>
            <person name="Vollmers J."/>
            <person name="Rivas-Marin E."/>
            <person name="Kohn T."/>
            <person name="Peeters S.H."/>
            <person name="Heuer A."/>
            <person name="Rast P."/>
            <person name="Oberbeckmann S."/>
            <person name="Bunk B."/>
            <person name="Jeske O."/>
            <person name="Meyerdierks A."/>
            <person name="Storesund J.E."/>
            <person name="Kallscheuer N."/>
            <person name="Luecker S."/>
            <person name="Lage O.M."/>
            <person name="Pohl T."/>
            <person name="Merkel B.J."/>
            <person name="Hornburger P."/>
            <person name="Mueller R.-W."/>
            <person name="Bruemmer F."/>
            <person name="Labrenz M."/>
            <person name="Spormann A.M."/>
            <person name="Op Den Camp H."/>
            <person name="Overmann J."/>
            <person name="Amann R."/>
            <person name="Jetten M.S.M."/>
            <person name="Mascher T."/>
            <person name="Medema M.H."/>
            <person name="Devos D.P."/>
            <person name="Kaster A.-K."/>
            <person name="Ovreas L."/>
            <person name="Rohde M."/>
            <person name="Galperin M.Y."/>
            <person name="Jogler C."/>
        </authorList>
    </citation>
    <scope>NUCLEOTIDE SEQUENCE [LARGE SCALE GENOMIC DNA]</scope>
    <source>
        <strain evidence="3 4">KOR42</strain>
    </source>
</reference>
<dbReference type="RefSeq" id="WP_231741104.1">
    <property type="nucleotide sequence ID" value="NZ_SIHI01000062.1"/>
</dbReference>
<feature type="domain" description="Pyrrolo-quinoline quinone repeat" evidence="2">
    <location>
        <begin position="480"/>
        <end position="737"/>
    </location>
</feature>
<dbReference type="EMBL" id="SIHI01000062">
    <property type="protein sequence ID" value="TWT39880.1"/>
    <property type="molecule type" value="Genomic_DNA"/>
</dbReference>
<evidence type="ECO:0000259" key="2">
    <source>
        <dbReference type="Pfam" id="PF13360"/>
    </source>
</evidence>
<dbReference type="InterPro" id="IPR018391">
    <property type="entry name" value="PQQ_b-propeller_rpt"/>
</dbReference>
<dbReference type="Proteomes" id="UP000317243">
    <property type="component" value="Unassembled WGS sequence"/>
</dbReference>
<evidence type="ECO:0000259" key="1">
    <source>
        <dbReference type="Pfam" id="PF00144"/>
    </source>
</evidence>
<dbReference type="InterPro" id="IPR050789">
    <property type="entry name" value="Diverse_Enzym_Activities"/>
</dbReference>
<dbReference type="GO" id="GO:0016787">
    <property type="term" value="F:hydrolase activity"/>
    <property type="evidence" value="ECO:0007669"/>
    <property type="project" value="UniProtKB-KW"/>
</dbReference>
<dbReference type="Gene3D" id="3.40.710.10">
    <property type="entry name" value="DD-peptidase/beta-lactamase superfamily"/>
    <property type="match status" value="1"/>
</dbReference>
<gene>
    <name evidence="3" type="primary">estB_2</name>
    <name evidence="3" type="ORF">KOR42_50860</name>
</gene>
<comment type="caution">
    <text evidence="3">The sequence shown here is derived from an EMBL/GenBank/DDBJ whole genome shotgun (WGS) entry which is preliminary data.</text>
</comment>
<evidence type="ECO:0000313" key="4">
    <source>
        <dbReference type="Proteomes" id="UP000317243"/>
    </source>
</evidence>
<dbReference type="SUPFAM" id="SSF56601">
    <property type="entry name" value="beta-lactamase/transpeptidase-like"/>
    <property type="match status" value="1"/>
</dbReference>
<evidence type="ECO:0000313" key="3">
    <source>
        <dbReference type="EMBL" id="TWT39880.1"/>
    </source>
</evidence>
<dbReference type="PANTHER" id="PTHR43283:SF3">
    <property type="entry name" value="BETA-LACTAMASE FAMILY PROTEIN (AFU_ORTHOLOGUE AFUA_5G07500)"/>
    <property type="match status" value="1"/>
</dbReference>
<name>A0A5C5VP47_9PLAN</name>
<dbReference type="EC" id="3.1.1.-" evidence="3"/>
<organism evidence="3 4">
    <name type="scientific">Thalassoglobus neptunius</name>
    <dbReference type="NCBI Taxonomy" id="1938619"/>
    <lineage>
        <taxon>Bacteria</taxon>
        <taxon>Pseudomonadati</taxon>
        <taxon>Planctomycetota</taxon>
        <taxon>Planctomycetia</taxon>
        <taxon>Planctomycetales</taxon>
        <taxon>Planctomycetaceae</taxon>
        <taxon>Thalassoglobus</taxon>
    </lineage>
</organism>
<dbReference type="Gene3D" id="2.130.10.10">
    <property type="entry name" value="YVTN repeat-like/Quinoprotein amine dehydrogenase"/>
    <property type="match status" value="2"/>
</dbReference>
<dbReference type="Pfam" id="PF00144">
    <property type="entry name" value="Beta-lactamase"/>
    <property type="match status" value="1"/>
</dbReference>
<keyword evidence="4" id="KW-1185">Reference proteome</keyword>
<accession>A0A5C5VP47</accession>
<sequence>MSSTTLNSISFCTLFWIGLTCSATWSQEISQQSESRASEIVNNAIESGQIAGAVHIVSRNGEIIFLNEAGVRDIESGQPMDTDTLVRIYSMSKPITSVAAMVLYEQDKFDLDDPVLKFIPSFTNAMVWSTTEKSPVPPTRPMRVRDVFRHTTGYAYSGNGNRELEKAYSESEMKYREPQGMFPPDMSIEEAAEALSRIPAHHHPGERFTYGFSTDLLGRLIEVWSGKTLAEQLQESIFDPLEMRDTSFSVSPEKQNRFASCHTHVADKLAIADKAVTSPYLEEFAFLSGGGGLVSTASDYAKFCDMLVNGGQRDGVRILKEETQQLMFTDQLEGAAGDFRFGLGFAINDIVVGTGVSQHSVKQYSWGGYASTDFRVVPEMNLYQIFIRQHIPSSHQLANQAFDIIYKGVNLDEQQDRVSSMQMWPGWLGPNRDGWVSGFKAPEDWPDQLSQSWSVEVGTGYGTPLVVNDRIYQHARQGEDEVLWCLNRQTGKPLWRRSIPTPFTIGGGAQKHGKGPKSNPFYMDEKVFTLGITGVLSAWDAENGDLIWQRDESEVFGTNQPYWGVSTSPIADENALFVHFGNDERGSLYAISLDQGENIWTYGSDGTSYSSPLLVELQGVEQLVEWNHRALVGIDVATGQHLWEFPFPHVGSDQNMPTPVFENGRFILGGENRGIHSLKPERTKNGQWSVHSEWHQKAVALDMSSAVINDGLLFGFSHYKQGQLFCLDPETGEILWTSPGRTGENVAFLSIPEHVIALVNTGELRLIEATGEEYRPVRSWNVSQSETWAAPALLSDGVLIKNANTIAFWSFSDVSPRDSTTTSQ</sequence>